<organism evidence="2 3">
    <name type="scientific">Trichostrongylus colubriformis</name>
    <name type="common">Black scour worm</name>
    <dbReference type="NCBI Taxonomy" id="6319"/>
    <lineage>
        <taxon>Eukaryota</taxon>
        <taxon>Metazoa</taxon>
        <taxon>Ecdysozoa</taxon>
        <taxon>Nematoda</taxon>
        <taxon>Chromadorea</taxon>
        <taxon>Rhabditida</taxon>
        <taxon>Rhabditina</taxon>
        <taxon>Rhabditomorpha</taxon>
        <taxon>Strongyloidea</taxon>
        <taxon>Trichostrongylidae</taxon>
        <taxon>Trichostrongylus</taxon>
    </lineage>
</organism>
<comment type="caution">
    <text evidence="2">The sequence shown here is derived from an EMBL/GenBank/DDBJ whole genome shotgun (WGS) entry which is preliminary data.</text>
</comment>
<reference evidence="2 3" key="1">
    <citation type="submission" date="2019-10" db="EMBL/GenBank/DDBJ databases">
        <title>Assembly and Annotation for the nematode Trichostrongylus colubriformis.</title>
        <authorList>
            <person name="Martin J."/>
        </authorList>
    </citation>
    <scope>NUCLEOTIDE SEQUENCE [LARGE SCALE GENOMIC DNA]</scope>
    <source>
        <strain evidence="2">G859</strain>
        <tissue evidence="2">Whole worm</tissue>
    </source>
</reference>
<dbReference type="Proteomes" id="UP001331761">
    <property type="component" value="Unassembled WGS sequence"/>
</dbReference>
<dbReference type="AlphaFoldDB" id="A0AAN8J0S1"/>
<keyword evidence="1" id="KW-1133">Transmembrane helix</keyword>
<sequence>SSQPHRFCLELARRIANKEELRKVFTCILYNAGNLPNWSEGSCLVNSCQSFGVYERHCCGATLNECCGSVTIVGWIVAGALVVLIIVAVFCLVCRK</sequence>
<proteinExistence type="predicted"/>
<gene>
    <name evidence="2" type="ORF">GCK32_002481</name>
</gene>
<keyword evidence="1" id="KW-0472">Membrane</keyword>
<name>A0AAN8J0S1_TRICO</name>
<feature type="non-terminal residue" evidence="2">
    <location>
        <position position="1"/>
    </location>
</feature>
<evidence type="ECO:0000256" key="1">
    <source>
        <dbReference type="SAM" id="Phobius"/>
    </source>
</evidence>
<evidence type="ECO:0000313" key="3">
    <source>
        <dbReference type="Proteomes" id="UP001331761"/>
    </source>
</evidence>
<protein>
    <submittedName>
        <fullName evidence="2">Uncharacterized protein</fullName>
    </submittedName>
</protein>
<accession>A0AAN8J0S1</accession>
<keyword evidence="3" id="KW-1185">Reference proteome</keyword>
<dbReference type="EMBL" id="WIXE01016405">
    <property type="protein sequence ID" value="KAK5972694.1"/>
    <property type="molecule type" value="Genomic_DNA"/>
</dbReference>
<keyword evidence="1" id="KW-0812">Transmembrane</keyword>
<feature type="transmembrane region" description="Helical" evidence="1">
    <location>
        <begin position="72"/>
        <end position="94"/>
    </location>
</feature>
<evidence type="ECO:0000313" key="2">
    <source>
        <dbReference type="EMBL" id="KAK5972694.1"/>
    </source>
</evidence>